<evidence type="ECO:0000256" key="1">
    <source>
        <dbReference type="ARBA" id="ARBA00004604"/>
    </source>
</evidence>
<dbReference type="Pfam" id="PF22298">
    <property type="entry name" value="Tsr1_G-like"/>
    <property type="match status" value="1"/>
</dbReference>
<dbReference type="GO" id="GO:0005525">
    <property type="term" value="F:GTP binding"/>
    <property type="evidence" value="ECO:0007669"/>
    <property type="project" value="TreeGrafter"/>
</dbReference>
<sequence>MGNARAQKNKPHKSRFSSKSSRNLHKENTEKRPLIGPKRSHHVPIAQKARAARLNHSKNLRDKKRADLLNERRTGTDSSVPPLILALITLSSRTNTNKAKAMFLDQINKPEESRNIMEMESMNSKGASVATYLSRRHKLRLTVIEANHGDLESCLTAAKVADAIAFVTAASSEKDQLVDKDGKLCLSMLRAQGLPSVFGLIQDLVNVPVKRRSDVKKVSSSVLEAEMPEGSKVFFADGAEDYEQVLRYLSTHRLLNPQWRSNRPYLMAQKLEFIPDIQRPEQGILLVSGYVRGRGLTVNQLVHLTGLGDYQLKQVDVLEDPCSLRQDHKGPKDEAMELEKASTICPDPTLQEQLILENIPDPLAGEQTWPTEEELSKADEEKQSRLKKRLLPKGTSEYQAAWIVDEVSDHEDFHEGNPDEKMEGMDFSIHGRDEEGVISEERHSKHEDVSSDEDASISDDNDDDDQSEMMIEEELTEESRQAELERLKAAHAADAEFPDEVDTPLDVPARQRFAKYRGLKSLRTSAWDPKESLPQQYGKIFSFESFQRTRKSVFAKAAGVDEGLFNGSVPLGAYARLHVKDLSAISALKLLSTYTQMPLIVCGLLQHESKMSVLHFSIRKHESYLEPLRSKDSMVFHVGFRIFRTRPIFSTDDINMDKHKLERFLHPGRFSVASIFAPICFLPLPLVVFKETGIGERLTLAASGSLKSVDPDRIVLKKIVLSGYPQRVQKQRAVIRFMFHNPEDVRWFKPLELSTKYGRRGRIKEPVGTHGAMKCVFDGVLQQRDAVCVSLYKRVYPKWPELAS</sequence>
<feature type="region of interest" description="Disordered" evidence="5">
    <location>
        <begin position="1"/>
        <end position="76"/>
    </location>
</feature>
<dbReference type="InterPro" id="IPR039761">
    <property type="entry name" value="Bms1/Tsr1"/>
</dbReference>
<dbReference type="GO" id="GO:0030688">
    <property type="term" value="C:preribosome, small subunit precursor"/>
    <property type="evidence" value="ECO:0007669"/>
    <property type="project" value="TreeGrafter"/>
</dbReference>
<name>A0A9D4U800_ADICA</name>
<feature type="compositionally biased region" description="Acidic residues" evidence="5">
    <location>
        <begin position="450"/>
        <end position="465"/>
    </location>
</feature>
<feature type="compositionally biased region" description="Basic and acidic residues" evidence="5">
    <location>
        <begin position="64"/>
        <end position="75"/>
    </location>
</feature>
<dbReference type="GO" id="GO:0000462">
    <property type="term" value="P:maturation of SSU-rRNA from tricistronic rRNA transcript (SSU-rRNA, 5.8S rRNA, LSU-rRNA)"/>
    <property type="evidence" value="ECO:0007669"/>
    <property type="project" value="TreeGrafter"/>
</dbReference>
<reference evidence="7" key="1">
    <citation type="submission" date="2021-01" db="EMBL/GenBank/DDBJ databases">
        <title>Adiantum capillus-veneris genome.</title>
        <authorList>
            <person name="Fang Y."/>
            <person name="Liao Q."/>
        </authorList>
    </citation>
    <scope>NUCLEOTIDE SEQUENCE</scope>
    <source>
        <strain evidence="7">H3</strain>
        <tissue evidence="7">Leaf</tissue>
    </source>
</reference>
<dbReference type="Pfam" id="PF04950">
    <property type="entry name" value="RIBIOP_C"/>
    <property type="match status" value="1"/>
</dbReference>
<feature type="domain" description="Bms1-type G" evidence="6">
    <location>
        <begin position="81"/>
        <end position="255"/>
    </location>
</feature>
<feature type="compositionally biased region" description="Basic residues" evidence="5">
    <location>
        <begin position="50"/>
        <end position="63"/>
    </location>
</feature>
<comment type="caution">
    <text evidence="7">The sequence shown here is derived from an EMBL/GenBank/DDBJ whole genome shotgun (WGS) entry which is preliminary data.</text>
</comment>
<dbReference type="PANTHER" id="PTHR12858">
    <property type="entry name" value="RIBOSOME BIOGENESIS PROTEIN"/>
    <property type="match status" value="1"/>
</dbReference>
<proteinExistence type="inferred from homology"/>
<evidence type="ECO:0000313" key="8">
    <source>
        <dbReference type="Proteomes" id="UP000886520"/>
    </source>
</evidence>
<dbReference type="PROSITE" id="PS51714">
    <property type="entry name" value="G_BMS1"/>
    <property type="match status" value="1"/>
</dbReference>
<evidence type="ECO:0000259" key="6">
    <source>
        <dbReference type="PROSITE" id="PS51714"/>
    </source>
</evidence>
<dbReference type="SMART" id="SM01362">
    <property type="entry name" value="DUF663"/>
    <property type="match status" value="1"/>
</dbReference>
<evidence type="ECO:0000256" key="5">
    <source>
        <dbReference type="SAM" id="MobiDB-lite"/>
    </source>
</evidence>
<dbReference type="AlphaFoldDB" id="A0A9D4U800"/>
<dbReference type="GO" id="GO:0003924">
    <property type="term" value="F:GTPase activity"/>
    <property type="evidence" value="ECO:0007669"/>
    <property type="project" value="TreeGrafter"/>
</dbReference>
<dbReference type="PANTHER" id="PTHR12858:SF1">
    <property type="entry name" value="PRE-RRNA-PROCESSING PROTEIN TSR1 HOMOLOG"/>
    <property type="match status" value="1"/>
</dbReference>
<organism evidence="7 8">
    <name type="scientific">Adiantum capillus-veneris</name>
    <name type="common">Maidenhair fern</name>
    <dbReference type="NCBI Taxonomy" id="13818"/>
    <lineage>
        <taxon>Eukaryota</taxon>
        <taxon>Viridiplantae</taxon>
        <taxon>Streptophyta</taxon>
        <taxon>Embryophyta</taxon>
        <taxon>Tracheophyta</taxon>
        <taxon>Polypodiopsida</taxon>
        <taxon>Polypodiidae</taxon>
        <taxon>Polypodiales</taxon>
        <taxon>Pteridineae</taxon>
        <taxon>Pteridaceae</taxon>
        <taxon>Vittarioideae</taxon>
        <taxon>Adiantum</taxon>
    </lineage>
</organism>
<dbReference type="GO" id="GO:0000479">
    <property type="term" value="P:endonucleolytic cleavage of tricistronic rRNA transcript (SSU-rRNA, 5.8S rRNA, LSU-rRNA)"/>
    <property type="evidence" value="ECO:0007669"/>
    <property type="project" value="TreeGrafter"/>
</dbReference>
<dbReference type="InterPro" id="IPR030387">
    <property type="entry name" value="G_Bms1/Tsr1_dom"/>
</dbReference>
<dbReference type="EMBL" id="JABFUD020000021">
    <property type="protein sequence ID" value="KAI5062820.1"/>
    <property type="molecule type" value="Genomic_DNA"/>
</dbReference>
<dbReference type="GO" id="GO:0034511">
    <property type="term" value="F:U3 snoRNA binding"/>
    <property type="evidence" value="ECO:0007669"/>
    <property type="project" value="TreeGrafter"/>
</dbReference>
<dbReference type="SMART" id="SM00785">
    <property type="entry name" value="AARP2CN"/>
    <property type="match status" value="1"/>
</dbReference>
<dbReference type="InterPro" id="IPR007034">
    <property type="entry name" value="BMS1_TSR1_C"/>
</dbReference>
<keyword evidence="8" id="KW-1185">Reference proteome</keyword>
<feature type="compositionally biased region" description="Basic and acidic residues" evidence="5">
    <location>
        <begin position="439"/>
        <end position="449"/>
    </location>
</feature>
<evidence type="ECO:0000256" key="3">
    <source>
        <dbReference type="ARBA" id="ARBA00023242"/>
    </source>
</evidence>
<feature type="compositionally biased region" description="Basic and acidic residues" evidence="5">
    <location>
        <begin position="24"/>
        <end position="33"/>
    </location>
</feature>
<gene>
    <name evidence="7" type="ORF">GOP47_0021367</name>
</gene>
<keyword evidence="2" id="KW-0690">Ribosome biogenesis</keyword>
<evidence type="ECO:0000256" key="2">
    <source>
        <dbReference type="ARBA" id="ARBA00022517"/>
    </source>
</evidence>
<evidence type="ECO:0000313" key="7">
    <source>
        <dbReference type="EMBL" id="KAI5062820.1"/>
    </source>
</evidence>
<keyword evidence="3" id="KW-0539">Nucleus</keyword>
<accession>A0A9D4U800</accession>
<feature type="compositionally biased region" description="Basic residues" evidence="5">
    <location>
        <begin position="7"/>
        <end position="16"/>
    </location>
</feature>
<dbReference type="OrthoDB" id="119302at2759"/>
<dbReference type="Pfam" id="PF08142">
    <property type="entry name" value="AARP2CN"/>
    <property type="match status" value="1"/>
</dbReference>
<comment type="subcellular location">
    <subcellularLocation>
        <location evidence="1">Nucleus</location>
        <location evidence="1">Nucleolus</location>
    </subcellularLocation>
</comment>
<comment type="similarity">
    <text evidence="4">Belongs to the TRAFAC class translation factor GTPase superfamily. Bms1-like GTPase family. TSR1 subfamily.</text>
</comment>
<protein>
    <recommendedName>
        <fullName evidence="6">Bms1-type G domain-containing protein</fullName>
    </recommendedName>
</protein>
<dbReference type="InterPro" id="IPR012948">
    <property type="entry name" value="AARP2CN"/>
</dbReference>
<feature type="region of interest" description="Disordered" evidence="5">
    <location>
        <begin position="439"/>
        <end position="465"/>
    </location>
</feature>
<dbReference type="Proteomes" id="UP000886520">
    <property type="component" value="Chromosome 21"/>
</dbReference>
<dbReference type="GO" id="GO:0005730">
    <property type="term" value="C:nucleolus"/>
    <property type="evidence" value="ECO:0007669"/>
    <property type="project" value="UniProtKB-SubCell"/>
</dbReference>
<evidence type="ECO:0000256" key="4">
    <source>
        <dbReference type="ARBA" id="ARBA00038288"/>
    </source>
</evidence>